<feature type="transmembrane region" description="Helical" evidence="8">
    <location>
        <begin position="135"/>
        <end position="160"/>
    </location>
</feature>
<feature type="transmembrane region" description="Helical" evidence="8">
    <location>
        <begin position="282"/>
        <end position="304"/>
    </location>
</feature>
<feature type="transmembrane region" description="Helical" evidence="8">
    <location>
        <begin position="107"/>
        <end position="129"/>
    </location>
</feature>
<reference evidence="9 10" key="1">
    <citation type="submission" date="2024-10" db="EMBL/GenBank/DDBJ databases">
        <title>The Natural Products Discovery Center: Release of the First 8490 Sequenced Strains for Exploring Actinobacteria Biosynthetic Diversity.</title>
        <authorList>
            <person name="Kalkreuter E."/>
            <person name="Kautsar S.A."/>
            <person name="Yang D."/>
            <person name="Bader C.D."/>
            <person name="Teijaro C.N."/>
            <person name="Fluegel L."/>
            <person name="Davis C.M."/>
            <person name="Simpson J.R."/>
            <person name="Lauterbach L."/>
            <person name="Steele A.D."/>
            <person name="Gui C."/>
            <person name="Meng S."/>
            <person name="Li G."/>
            <person name="Viehrig K."/>
            <person name="Ye F."/>
            <person name="Su P."/>
            <person name="Kiefer A.F."/>
            <person name="Nichols A."/>
            <person name="Cepeda A.J."/>
            <person name="Yan W."/>
            <person name="Fan B."/>
            <person name="Jiang Y."/>
            <person name="Adhikari A."/>
            <person name="Zheng C.-J."/>
            <person name="Schuster L."/>
            <person name="Cowan T.M."/>
            <person name="Smanski M.J."/>
            <person name="Chevrette M.G."/>
            <person name="De Carvalho L.P.S."/>
            <person name="Shen B."/>
        </authorList>
    </citation>
    <scope>NUCLEOTIDE SEQUENCE [LARGE SCALE GENOMIC DNA]</scope>
    <source>
        <strain evidence="9 10">NPDC019626</strain>
    </source>
</reference>
<comment type="caution">
    <text evidence="9">The sequence shown here is derived from an EMBL/GenBank/DDBJ whole genome shotgun (WGS) entry which is preliminary data.</text>
</comment>
<evidence type="ECO:0000256" key="6">
    <source>
        <dbReference type="ARBA" id="ARBA00022989"/>
    </source>
</evidence>
<evidence type="ECO:0000256" key="1">
    <source>
        <dbReference type="ARBA" id="ARBA00004651"/>
    </source>
</evidence>
<evidence type="ECO:0000313" key="10">
    <source>
        <dbReference type="Proteomes" id="UP001611450"/>
    </source>
</evidence>
<evidence type="ECO:0000256" key="4">
    <source>
        <dbReference type="ARBA" id="ARBA00022519"/>
    </source>
</evidence>
<evidence type="ECO:0000256" key="2">
    <source>
        <dbReference type="ARBA" id="ARBA00022448"/>
    </source>
</evidence>
<keyword evidence="3" id="KW-1003">Cell membrane</keyword>
<feature type="transmembrane region" description="Helical" evidence="8">
    <location>
        <begin position="181"/>
        <end position="204"/>
    </location>
</feature>
<dbReference type="PANTHER" id="PTHR32196">
    <property type="entry name" value="ABC TRANSPORTER PERMEASE PROTEIN YPHD-RELATED-RELATED"/>
    <property type="match status" value="1"/>
</dbReference>
<comment type="subcellular location">
    <subcellularLocation>
        <location evidence="1">Cell membrane</location>
        <topology evidence="1">Multi-pass membrane protein</topology>
    </subcellularLocation>
</comment>
<keyword evidence="6 8" id="KW-1133">Transmembrane helix</keyword>
<gene>
    <name evidence="9" type="ORF">ACH47G_03465</name>
</gene>
<keyword evidence="7 8" id="KW-0472">Membrane</keyword>
<dbReference type="RefSeq" id="WP_396945702.1">
    <property type="nucleotide sequence ID" value="NZ_JBIRXV010000001.1"/>
</dbReference>
<dbReference type="Proteomes" id="UP001611450">
    <property type="component" value="Unassembled WGS sequence"/>
</dbReference>
<evidence type="ECO:0000256" key="3">
    <source>
        <dbReference type="ARBA" id="ARBA00022475"/>
    </source>
</evidence>
<protein>
    <submittedName>
        <fullName evidence="9">ABC transporter permease</fullName>
    </submittedName>
</protein>
<feature type="transmembrane region" description="Helical" evidence="8">
    <location>
        <begin position="256"/>
        <end position="276"/>
    </location>
</feature>
<feature type="transmembrane region" description="Helical" evidence="8">
    <location>
        <begin position="81"/>
        <end position="100"/>
    </location>
</feature>
<feature type="transmembrane region" description="Helical" evidence="8">
    <location>
        <begin position="55"/>
        <end position="75"/>
    </location>
</feature>
<evidence type="ECO:0000256" key="7">
    <source>
        <dbReference type="ARBA" id="ARBA00023136"/>
    </source>
</evidence>
<evidence type="ECO:0000256" key="8">
    <source>
        <dbReference type="SAM" id="Phobius"/>
    </source>
</evidence>
<evidence type="ECO:0000256" key="5">
    <source>
        <dbReference type="ARBA" id="ARBA00022692"/>
    </source>
</evidence>
<organism evidence="9 10">
    <name type="scientific">Nocardia beijingensis</name>
    <dbReference type="NCBI Taxonomy" id="95162"/>
    <lineage>
        <taxon>Bacteria</taxon>
        <taxon>Bacillati</taxon>
        <taxon>Actinomycetota</taxon>
        <taxon>Actinomycetes</taxon>
        <taxon>Mycobacteriales</taxon>
        <taxon>Nocardiaceae</taxon>
        <taxon>Nocardia</taxon>
    </lineage>
</organism>
<dbReference type="Pfam" id="PF02653">
    <property type="entry name" value="BPD_transp_2"/>
    <property type="match status" value="1"/>
</dbReference>
<keyword evidence="2" id="KW-0813">Transport</keyword>
<sequence length="340" mass="34451">MTTTTDRAVTLPRPGLRARLGRSEQAYFVLGITVLLCAAGAATTPGFLTAGNFASLLRLSAAFGILAVGAAIVILGKGIDLSIAGVALGCAQATLALLSGGMPEPQAIAIAAVIALVTGLINGVLVAYVEVPALFVTLATGLLVIGGVDVFLLDSNFYALPAGSRIAELSNGAVFGVPRPVVLAALVFLAAWLFVTYTSAGRLVRAMGDNFATARATGAPVRPLQVGTYMTSALLALLAGYLTVSIQGSVQTTVTSFDPLLFTALTATVIGGISLAGGRGSILGVLAGSVFIAVLDNLLVLHGLTTAVQDLIRGGVLIVAVALDAWLHPRDEETAKSGEL</sequence>
<keyword evidence="4" id="KW-0997">Cell inner membrane</keyword>
<evidence type="ECO:0000313" key="9">
    <source>
        <dbReference type="EMBL" id="MFI2319521.1"/>
    </source>
</evidence>
<proteinExistence type="predicted"/>
<accession>A0ABW7W962</accession>
<feature type="transmembrane region" description="Helical" evidence="8">
    <location>
        <begin position="26"/>
        <end position="48"/>
    </location>
</feature>
<dbReference type="CDD" id="cd06579">
    <property type="entry name" value="TM_PBP1_transp_AraH_like"/>
    <property type="match status" value="1"/>
</dbReference>
<keyword evidence="5 8" id="KW-0812">Transmembrane</keyword>
<name>A0ABW7W962_9NOCA</name>
<dbReference type="PANTHER" id="PTHR32196:SF21">
    <property type="entry name" value="ABC TRANSPORTER PERMEASE PROTEIN YPHD-RELATED"/>
    <property type="match status" value="1"/>
</dbReference>
<dbReference type="EMBL" id="JBIRXV010000001">
    <property type="protein sequence ID" value="MFI2319521.1"/>
    <property type="molecule type" value="Genomic_DNA"/>
</dbReference>
<dbReference type="InterPro" id="IPR001851">
    <property type="entry name" value="ABC_transp_permease"/>
</dbReference>
<keyword evidence="10" id="KW-1185">Reference proteome</keyword>
<feature type="transmembrane region" description="Helical" evidence="8">
    <location>
        <begin position="224"/>
        <end position="244"/>
    </location>
</feature>